<evidence type="ECO:0000313" key="3">
    <source>
        <dbReference type="Proteomes" id="UP000185003"/>
    </source>
</evidence>
<keyword evidence="3" id="KW-1185">Reference proteome</keyword>
<feature type="chain" id="PRO_5012365040" evidence="1">
    <location>
        <begin position="21"/>
        <end position="114"/>
    </location>
</feature>
<dbReference type="STRING" id="536979.SAMN04488055_3209"/>
<proteinExistence type="predicted"/>
<keyword evidence="1" id="KW-0732">Signal</keyword>
<dbReference type="Proteomes" id="UP000185003">
    <property type="component" value="Unassembled WGS sequence"/>
</dbReference>
<accession>A0A1N6H6N4</accession>
<feature type="signal peptide" evidence="1">
    <location>
        <begin position="1"/>
        <end position="20"/>
    </location>
</feature>
<sequence>MKHTLTIAICLLMLAGVACKKRNTVPANELHFTETVCANPWMQRVNILEVPRNDAKIINDWLVANNITPLKITISVSNGGPTCYACHCPSGRIVKVLFNTADLEKAKALGFYKP</sequence>
<organism evidence="2 3">
    <name type="scientific">Chitinophaga niabensis</name>
    <dbReference type="NCBI Taxonomy" id="536979"/>
    <lineage>
        <taxon>Bacteria</taxon>
        <taxon>Pseudomonadati</taxon>
        <taxon>Bacteroidota</taxon>
        <taxon>Chitinophagia</taxon>
        <taxon>Chitinophagales</taxon>
        <taxon>Chitinophagaceae</taxon>
        <taxon>Chitinophaga</taxon>
    </lineage>
</organism>
<evidence type="ECO:0000313" key="2">
    <source>
        <dbReference type="EMBL" id="SIO15444.1"/>
    </source>
</evidence>
<dbReference type="RefSeq" id="WP_143197463.1">
    <property type="nucleotide sequence ID" value="NZ_FSRA01000001.1"/>
</dbReference>
<reference evidence="2 3" key="1">
    <citation type="submission" date="2016-11" db="EMBL/GenBank/DDBJ databases">
        <authorList>
            <person name="Jaros S."/>
            <person name="Januszkiewicz K."/>
            <person name="Wedrychowicz H."/>
        </authorList>
    </citation>
    <scope>NUCLEOTIDE SEQUENCE [LARGE SCALE GENOMIC DNA]</scope>
    <source>
        <strain evidence="2 3">DSM 24787</strain>
    </source>
</reference>
<dbReference type="AlphaFoldDB" id="A0A1N6H6N4"/>
<protein>
    <submittedName>
        <fullName evidence="2">Uncharacterized protein</fullName>
    </submittedName>
</protein>
<evidence type="ECO:0000256" key="1">
    <source>
        <dbReference type="SAM" id="SignalP"/>
    </source>
</evidence>
<dbReference type="EMBL" id="FSRA01000001">
    <property type="protein sequence ID" value="SIO15444.1"/>
    <property type="molecule type" value="Genomic_DNA"/>
</dbReference>
<gene>
    <name evidence="2" type="ORF">SAMN04488055_3209</name>
</gene>
<name>A0A1N6H6N4_9BACT</name>
<dbReference type="OrthoDB" id="1447715at2"/>
<dbReference type="PROSITE" id="PS51257">
    <property type="entry name" value="PROKAR_LIPOPROTEIN"/>
    <property type="match status" value="1"/>
</dbReference>